<dbReference type="eggNOG" id="ENOG5032BPW">
    <property type="taxonomic scope" value="Bacteria"/>
</dbReference>
<dbReference type="PATRIC" id="fig|749414.3.peg.5884"/>
<evidence type="ECO:0000313" key="1">
    <source>
        <dbReference type="EMBL" id="ADI08818.1"/>
    </source>
</evidence>
<organism evidence="1 2">
    <name type="scientific">Streptomyces bingchenggensis (strain BCW-1)</name>
    <dbReference type="NCBI Taxonomy" id="749414"/>
    <lineage>
        <taxon>Bacteria</taxon>
        <taxon>Bacillati</taxon>
        <taxon>Actinomycetota</taxon>
        <taxon>Actinomycetes</taxon>
        <taxon>Kitasatosporales</taxon>
        <taxon>Streptomycetaceae</taxon>
        <taxon>Streptomyces</taxon>
    </lineage>
</organism>
<evidence type="ECO:0000313" key="2">
    <source>
        <dbReference type="Proteomes" id="UP000000377"/>
    </source>
</evidence>
<dbReference type="STRING" id="749414.SBI_05698"/>
<reference evidence="1 2" key="1">
    <citation type="journal article" date="2010" name="J. Bacteriol.">
        <title>Genome sequence of the milbemycin-producing bacterium Streptomyces bingchenggensis.</title>
        <authorList>
            <person name="Wang X.J."/>
            <person name="Yan Y.J."/>
            <person name="Zhang B."/>
            <person name="An J."/>
            <person name="Wang J.J."/>
            <person name="Tian J."/>
            <person name="Jiang L."/>
            <person name="Chen Y.H."/>
            <person name="Huang S.X."/>
            <person name="Yin M."/>
            <person name="Zhang J."/>
            <person name="Gao A.L."/>
            <person name="Liu C.X."/>
            <person name="Zhu Z.X."/>
            <person name="Xiang W.S."/>
        </authorList>
    </citation>
    <scope>NUCLEOTIDE SEQUENCE [LARGE SCALE GENOMIC DNA]</scope>
    <source>
        <strain evidence="1 2">BCW-1</strain>
    </source>
</reference>
<proteinExistence type="predicted"/>
<accession>D7CCT7</accession>
<dbReference type="Proteomes" id="UP000000377">
    <property type="component" value="Chromosome"/>
</dbReference>
<dbReference type="KEGG" id="sbh:SBI_05698"/>
<protein>
    <submittedName>
        <fullName evidence="1">Uncharacterized protein</fullName>
    </submittedName>
</protein>
<name>D7CCT7_STRBB</name>
<dbReference type="HOGENOM" id="CLU_2119656_0_0_11"/>
<keyword evidence="2" id="KW-1185">Reference proteome</keyword>
<dbReference type="EMBL" id="CP002047">
    <property type="protein sequence ID" value="ADI08818.1"/>
    <property type="molecule type" value="Genomic_DNA"/>
</dbReference>
<gene>
    <name evidence="1" type="ordered locus">SBI_05698</name>
</gene>
<dbReference type="AlphaFoldDB" id="D7CCT7"/>
<sequence>MTTASITGATVPPMPEKTPKALRAAIAQHAPKLLVDFERHWRRDIMDTYDLAPVPAFMARWWGEYALARNPSLEAEVHRLEDDAAQEPDYARAKAMIEEAGRLRREAAKAEPGQ</sequence>